<dbReference type="EMBL" id="JAGPNK010000005">
    <property type="protein sequence ID" value="KAH7320595.1"/>
    <property type="molecule type" value="Genomic_DNA"/>
</dbReference>
<evidence type="ECO:0000313" key="2">
    <source>
        <dbReference type="Proteomes" id="UP000813444"/>
    </source>
</evidence>
<organism evidence="1 2">
    <name type="scientific">Stachybotrys elegans</name>
    <dbReference type="NCBI Taxonomy" id="80388"/>
    <lineage>
        <taxon>Eukaryota</taxon>
        <taxon>Fungi</taxon>
        <taxon>Dikarya</taxon>
        <taxon>Ascomycota</taxon>
        <taxon>Pezizomycotina</taxon>
        <taxon>Sordariomycetes</taxon>
        <taxon>Hypocreomycetidae</taxon>
        <taxon>Hypocreales</taxon>
        <taxon>Stachybotryaceae</taxon>
        <taxon>Stachybotrys</taxon>
    </lineage>
</organism>
<accession>A0A8K0SS49</accession>
<dbReference type="AlphaFoldDB" id="A0A8K0SS49"/>
<keyword evidence="2" id="KW-1185">Reference proteome</keyword>
<comment type="caution">
    <text evidence="1">The sequence shown here is derived from an EMBL/GenBank/DDBJ whole genome shotgun (WGS) entry which is preliminary data.</text>
</comment>
<reference evidence="1" key="1">
    <citation type="journal article" date="2021" name="Nat. Commun.">
        <title>Genetic determinants of endophytism in the Arabidopsis root mycobiome.</title>
        <authorList>
            <person name="Mesny F."/>
            <person name="Miyauchi S."/>
            <person name="Thiergart T."/>
            <person name="Pickel B."/>
            <person name="Atanasova L."/>
            <person name="Karlsson M."/>
            <person name="Huettel B."/>
            <person name="Barry K.W."/>
            <person name="Haridas S."/>
            <person name="Chen C."/>
            <person name="Bauer D."/>
            <person name="Andreopoulos W."/>
            <person name="Pangilinan J."/>
            <person name="LaButti K."/>
            <person name="Riley R."/>
            <person name="Lipzen A."/>
            <person name="Clum A."/>
            <person name="Drula E."/>
            <person name="Henrissat B."/>
            <person name="Kohler A."/>
            <person name="Grigoriev I.V."/>
            <person name="Martin F.M."/>
            <person name="Hacquard S."/>
        </authorList>
    </citation>
    <scope>NUCLEOTIDE SEQUENCE</scope>
    <source>
        <strain evidence="1">MPI-CAGE-CH-0235</strain>
    </source>
</reference>
<evidence type="ECO:0000313" key="1">
    <source>
        <dbReference type="EMBL" id="KAH7320595.1"/>
    </source>
</evidence>
<proteinExistence type="predicted"/>
<dbReference type="OrthoDB" id="5337474at2759"/>
<protein>
    <submittedName>
        <fullName evidence="1">Uncharacterized protein</fullName>
    </submittedName>
</protein>
<name>A0A8K0SS49_9HYPO</name>
<sequence length="345" mass="37905">MTRTTILCFPWVLDNVPQWNFPQDISINPGDALLFVGDLGQTKATVFMSGQDNYTFDLVRNLPANTPLESAGLAAHSDDYLPRMLALAHEHALMGSTKEQFHKALAESDIKNTANLQKLTNGQFKAVNAANATVQLQGDQSVAEDQSQFDEAAMLACSFNTRLAAMANAQDPNSYDISTPEGQLDIINNVALKLFNWYHVNMGPYLTTVKMSWNGFKNNYSTATIQHDAMSDVFQSLALPESALTQLLGAANSFVAQMRGISSKIGDKTRANAKLVKFFSIQPPLGSLNLPHVTKMRMIYCQFNDATSAWTSGCASGPNYTLSINAFALDCELNSQIVHLVYDKW</sequence>
<dbReference type="Proteomes" id="UP000813444">
    <property type="component" value="Unassembled WGS sequence"/>
</dbReference>
<gene>
    <name evidence="1" type="ORF">B0I35DRAFT_500699</name>
</gene>